<dbReference type="Gene3D" id="3.40.190.290">
    <property type="match status" value="1"/>
</dbReference>
<name>B8KRB7_9GAMM</name>
<dbReference type="PANTHER" id="PTHR30126:SF4">
    <property type="entry name" value="LYSR FAMILY TRANSCRIPTIONAL REGULATOR"/>
    <property type="match status" value="1"/>
</dbReference>
<protein>
    <submittedName>
        <fullName evidence="6">Transcriptional regulator, LysR family</fullName>
    </submittedName>
</protein>
<dbReference type="Pfam" id="PF03466">
    <property type="entry name" value="LysR_substrate"/>
    <property type="match status" value="1"/>
</dbReference>
<evidence type="ECO:0000259" key="5">
    <source>
        <dbReference type="PROSITE" id="PS50931"/>
    </source>
</evidence>
<evidence type="ECO:0000313" key="7">
    <source>
        <dbReference type="Proteomes" id="UP000004699"/>
    </source>
</evidence>
<accession>B8KRB7</accession>
<dbReference type="Proteomes" id="UP000004699">
    <property type="component" value="Unassembled WGS sequence"/>
</dbReference>
<dbReference type="HOGENOM" id="CLU_039613_35_1_6"/>
<dbReference type="GO" id="GO:0003700">
    <property type="term" value="F:DNA-binding transcription factor activity"/>
    <property type="evidence" value="ECO:0007669"/>
    <property type="project" value="InterPro"/>
</dbReference>
<keyword evidence="4" id="KW-0804">Transcription</keyword>
<comment type="similarity">
    <text evidence="1">Belongs to the LysR transcriptional regulatory family.</text>
</comment>
<dbReference type="PROSITE" id="PS50931">
    <property type="entry name" value="HTH_LYSR"/>
    <property type="match status" value="1"/>
</dbReference>
<dbReference type="AlphaFoldDB" id="B8KRB7"/>
<dbReference type="eggNOG" id="COG0583">
    <property type="taxonomic scope" value="Bacteria"/>
</dbReference>
<keyword evidence="3" id="KW-0238">DNA-binding</keyword>
<organism evidence="6 7">
    <name type="scientific">Luminiphilus syltensis NOR5-1B</name>
    <dbReference type="NCBI Taxonomy" id="565045"/>
    <lineage>
        <taxon>Bacteria</taxon>
        <taxon>Pseudomonadati</taxon>
        <taxon>Pseudomonadota</taxon>
        <taxon>Gammaproteobacteria</taxon>
        <taxon>Cellvibrionales</taxon>
        <taxon>Halieaceae</taxon>
        <taxon>Luminiphilus</taxon>
    </lineage>
</organism>
<dbReference type="GO" id="GO:0000976">
    <property type="term" value="F:transcription cis-regulatory region binding"/>
    <property type="evidence" value="ECO:0007669"/>
    <property type="project" value="TreeGrafter"/>
</dbReference>
<dbReference type="Gene3D" id="1.10.10.10">
    <property type="entry name" value="Winged helix-like DNA-binding domain superfamily/Winged helix DNA-binding domain"/>
    <property type="match status" value="1"/>
</dbReference>
<proteinExistence type="inferred from homology"/>
<dbReference type="InterPro" id="IPR000847">
    <property type="entry name" value="LysR_HTH_N"/>
</dbReference>
<dbReference type="STRING" id="565045.NOR51B_1139"/>
<sequence>MIMSRITLESLEVLDAIDRKGSFSAAAASLYRVPSKITYTVNKLQDDLGVTLFVREGRRSVLTPAGKLLLEQGRELLDAADRLVEKTKQLERGWESRLRIALDTVLDSDFLLPHLQAFCDEQPDTEVDIASEVLGGTWEALQLDRADLVVAAAEASPESAGVESRPIMTIPWVFAVAPHHPLAEQAAPVSEDVRLQHRAIVVRDSSREHPAVTLRVFERQPRMTVSSMADKIAVQRAGLGAGFLPRPRVERLLDTGELVEVPLQEPIPDSLLFIAWRRRDRGRALKWFIERLSVGHAPVD</sequence>
<feature type="domain" description="HTH lysR-type" evidence="5">
    <location>
        <begin position="6"/>
        <end position="63"/>
    </location>
</feature>
<dbReference type="PANTHER" id="PTHR30126">
    <property type="entry name" value="HTH-TYPE TRANSCRIPTIONAL REGULATOR"/>
    <property type="match status" value="1"/>
</dbReference>
<dbReference type="SUPFAM" id="SSF53850">
    <property type="entry name" value="Periplasmic binding protein-like II"/>
    <property type="match status" value="1"/>
</dbReference>
<dbReference type="InterPro" id="IPR005119">
    <property type="entry name" value="LysR_subst-bd"/>
</dbReference>
<dbReference type="Pfam" id="PF00126">
    <property type="entry name" value="HTH_1"/>
    <property type="match status" value="1"/>
</dbReference>
<dbReference type="EMBL" id="DS999411">
    <property type="protein sequence ID" value="EED35194.1"/>
    <property type="molecule type" value="Genomic_DNA"/>
</dbReference>
<evidence type="ECO:0000256" key="2">
    <source>
        <dbReference type="ARBA" id="ARBA00023015"/>
    </source>
</evidence>
<dbReference type="InterPro" id="IPR036390">
    <property type="entry name" value="WH_DNA-bd_sf"/>
</dbReference>
<reference evidence="7" key="1">
    <citation type="journal article" date="2013" name="BMC Microbiol.">
        <title>Taxonomy and evolution of bacteriochlorophyll a-containing members of the OM60/NOR5 clade of marine gammaproteobacteria: description of Luminiphilus syltensis gen. nov., sp. nov., reclassification of Haliea rubra as Pseudohaliea rubra gen. nov., comb. nov., and emendation of Chromatocurvus halotolerans.</title>
        <authorList>
            <person name="Spring S."/>
            <person name="Riedel T."/>
            <person name="Sproer C."/>
            <person name="Yan S."/>
            <person name="Harder J."/>
            <person name="Fuchs B.M."/>
        </authorList>
    </citation>
    <scope>NUCLEOTIDE SEQUENCE [LARGE SCALE GENOMIC DNA]</scope>
    <source>
        <strain evidence="7">NOR51-B</strain>
    </source>
</reference>
<evidence type="ECO:0000256" key="4">
    <source>
        <dbReference type="ARBA" id="ARBA00023163"/>
    </source>
</evidence>
<evidence type="ECO:0000256" key="3">
    <source>
        <dbReference type="ARBA" id="ARBA00023125"/>
    </source>
</evidence>
<evidence type="ECO:0000313" key="6">
    <source>
        <dbReference type="EMBL" id="EED35194.1"/>
    </source>
</evidence>
<keyword evidence="2" id="KW-0805">Transcription regulation</keyword>
<dbReference type="SUPFAM" id="SSF46785">
    <property type="entry name" value="Winged helix' DNA-binding domain"/>
    <property type="match status" value="1"/>
</dbReference>
<gene>
    <name evidence="6" type="ORF">NOR51B_1139</name>
</gene>
<keyword evidence="7" id="KW-1185">Reference proteome</keyword>
<dbReference type="InterPro" id="IPR036388">
    <property type="entry name" value="WH-like_DNA-bd_sf"/>
</dbReference>
<evidence type="ECO:0000256" key="1">
    <source>
        <dbReference type="ARBA" id="ARBA00009437"/>
    </source>
</evidence>